<sequence>MLVKTRSRVGVYIVLTVAAAISALPNVLVLVGSLRPNSEIVANPTGLPTSLYLGNYARAWEQGAIGTYFLNSVVVTAVSLALALVLFLPAAYALGRWRFRFAGAIQALFLLGLMVPLKIGILPLAQMYDQWRLVDNLAGLVLVYTAQAAPLMVLILSTFYRQLPESLDDAARIDGASHFRTFFSVMTPLMKPAIAVSVVLSIGPIWNDFFMPLVLIRSEENFTIPVGVSSFFGEYTADRGMLYAAIVIAVAPVVIFFALAMRQIVSGLTAGIEK</sequence>
<keyword evidence="3" id="KW-1003">Cell membrane</keyword>
<dbReference type="SUPFAM" id="SSF161098">
    <property type="entry name" value="MetI-like"/>
    <property type="match status" value="1"/>
</dbReference>
<comment type="subcellular location">
    <subcellularLocation>
        <location evidence="1 7">Cell membrane</location>
        <topology evidence="1 7">Multi-pass membrane protein</topology>
    </subcellularLocation>
</comment>
<evidence type="ECO:0000259" key="8">
    <source>
        <dbReference type="PROSITE" id="PS50928"/>
    </source>
</evidence>
<comment type="similarity">
    <text evidence="7">Belongs to the binding-protein-dependent transport system permease family.</text>
</comment>
<accession>A0ABX5SS99</accession>
<gene>
    <name evidence="9" type="ORF">E4K62_02985</name>
</gene>
<dbReference type="Gene3D" id="1.10.3720.10">
    <property type="entry name" value="MetI-like"/>
    <property type="match status" value="1"/>
</dbReference>
<dbReference type="Proteomes" id="UP000295748">
    <property type="component" value="Chromosome"/>
</dbReference>
<evidence type="ECO:0000313" key="10">
    <source>
        <dbReference type="Proteomes" id="UP000295748"/>
    </source>
</evidence>
<keyword evidence="5 7" id="KW-1133">Transmembrane helix</keyword>
<evidence type="ECO:0000256" key="2">
    <source>
        <dbReference type="ARBA" id="ARBA00022448"/>
    </source>
</evidence>
<feature type="transmembrane region" description="Helical" evidence="7">
    <location>
        <begin position="137"/>
        <end position="160"/>
    </location>
</feature>
<feature type="transmembrane region" description="Helical" evidence="7">
    <location>
        <begin position="12"/>
        <end position="34"/>
    </location>
</feature>
<dbReference type="PROSITE" id="PS50928">
    <property type="entry name" value="ABC_TM1"/>
    <property type="match status" value="1"/>
</dbReference>
<keyword evidence="4 7" id="KW-0812">Transmembrane</keyword>
<evidence type="ECO:0000256" key="4">
    <source>
        <dbReference type="ARBA" id="ARBA00022692"/>
    </source>
</evidence>
<feature type="transmembrane region" description="Helical" evidence="7">
    <location>
        <begin position="101"/>
        <end position="125"/>
    </location>
</feature>
<dbReference type="CDD" id="cd06261">
    <property type="entry name" value="TM_PBP2"/>
    <property type="match status" value="1"/>
</dbReference>
<protein>
    <submittedName>
        <fullName evidence="9">Carbohydrate ABC transporter permease</fullName>
    </submittedName>
</protein>
<evidence type="ECO:0000256" key="7">
    <source>
        <dbReference type="RuleBase" id="RU363032"/>
    </source>
</evidence>
<evidence type="ECO:0000256" key="5">
    <source>
        <dbReference type="ARBA" id="ARBA00022989"/>
    </source>
</evidence>
<feature type="transmembrane region" description="Helical" evidence="7">
    <location>
        <begin position="68"/>
        <end position="94"/>
    </location>
</feature>
<evidence type="ECO:0000256" key="6">
    <source>
        <dbReference type="ARBA" id="ARBA00023136"/>
    </source>
</evidence>
<dbReference type="EMBL" id="CP038266">
    <property type="protein sequence ID" value="QBR87754.1"/>
    <property type="molecule type" value="Genomic_DNA"/>
</dbReference>
<keyword evidence="10" id="KW-1185">Reference proteome</keyword>
<dbReference type="InterPro" id="IPR000515">
    <property type="entry name" value="MetI-like"/>
</dbReference>
<keyword evidence="6 7" id="KW-0472">Membrane</keyword>
<reference evidence="9 10" key="1">
    <citation type="submission" date="2019-03" db="EMBL/GenBank/DDBJ databases">
        <authorList>
            <person name="Dong K."/>
        </authorList>
    </citation>
    <scope>NUCLEOTIDE SEQUENCE [LARGE SCALE GENOMIC DNA]</scope>
    <source>
        <strain evidence="10">dk512</strain>
    </source>
</reference>
<dbReference type="PANTHER" id="PTHR43744:SF12">
    <property type="entry name" value="ABC TRANSPORTER PERMEASE PROTEIN MG189-RELATED"/>
    <property type="match status" value="1"/>
</dbReference>
<evidence type="ECO:0000313" key="9">
    <source>
        <dbReference type="EMBL" id="QBR87754.1"/>
    </source>
</evidence>
<evidence type="ECO:0000256" key="3">
    <source>
        <dbReference type="ARBA" id="ARBA00022475"/>
    </source>
</evidence>
<feature type="transmembrane region" description="Helical" evidence="7">
    <location>
        <begin position="181"/>
        <end position="206"/>
    </location>
</feature>
<dbReference type="PANTHER" id="PTHR43744">
    <property type="entry name" value="ABC TRANSPORTER PERMEASE PROTEIN MG189-RELATED-RELATED"/>
    <property type="match status" value="1"/>
</dbReference>
<proteinExistence type="inferred from homology"/>
<evidence type="ECO:0000256" key="1">
    <source>
        <dbReference type="ARBA" id="ARBA00004651"/>
    </source>
</evidence>
<dbReference type="InterPro" id="IPR035906">
    <property type="entry name" value="MetI-like_sf"/>
</dbReference>
<keyword evidence="2 7" id="KW-0813">Transport</keyword>
<name>A0ABX5SS99_9MICO</name>
<organism evidence="9 10">
    <name type="scientific">Microbacterium wangchenii</name>
    <dbReference type="NCBI Taxonomy" id="2541726"/>
    <lineage>
        <taxon>Bacteria</taxon>
        <taxon>Bacillati</taxon>
        <taxon>Actinomycetota</taxon>
        <taxon>Actinomycetes</taxon>
        <taxon>Micrococcales</taxon>
        <taxon>Microbacteriaceae</taxon>
        <taxon>Microbacterium</taxon>
    </lineage>
</organism>
<feature type="transmembrane region" description="Helical" evidence="7">
    <location>
        <begin position="240"/>
        <end position="260"/>
    </location>
</feature>
<feature type="domain" description="ABC transmembrane type-1" evidence="8">
    <location>
        <begin position="69"/>
        <end position="260"/>
    </location>
</feature>
<dbReference type="Pfam" id="PF00528">
    <property type="entry name" value="BPD_transp_1"/>
    <property type="match status" value="1"/>
</dbReference>